<keyword evidence="3" id="KW-0067">ATP-binding</keyword>
<keyword evidence="7" id="KW-1185">Reference proteome</keyword>
<name>A0ABP7D1T3_9MICO</name>
<keyword evidence="1" id="KW-0436">Ligase</keyword>
<dbReference type="SUPFAM" id="SSF89095">
    <property type="entry name" value="GatB/YqeY motif"/>
    <property type="match status" value="1"/>
</dbReference>
<dbReference type="InterPro" id="IPR003789">
    <property type="entry name" value="Asn/Gln_tRNA_amidoTrase-B-like"/>
</dbReference>
<proteinExistence type="predicted"/>
<evidence type="ECO:0000313" key="7">
    <source>
        <dbReference type="Proteomes" id="UP001501468"/>
    </source>
</evidence>
<evidence type="ECO:0000256" key="3">
    <source>
        <dbReference type="ARBA" id="ARBA00022840"/>
    </source>
</evidence>
<sequence>MSWSGLDPPAAAGALIGQVMKEMKGQADAGKARELILAKLQ</sequence>
<keyword evidence="2" id="KW-0547">Nucleotide-binding</keyword>
<evidence type="ECO:0000256" key="2">
    <source>
        <dbReference type="ARBA" id="ARBA00022741"/>
    </source>
</evidence>
<comment type="caution">
    <text evidence="6">The sequence shown here is derived from an EMBL/GenBank/DDBJ whole genome shotgun (WGS) entry which is preliminary data.</text>
</comment>
<dbReference type="InterPro" id="IPR018027">
    <property type="entry name" value="Asn/Gln_amidotransferase"/>
</dbReference>
<keyword evidence="4" id="KW-0648">Protein biosynthesis</keyword>
<dbReference type="Gene3D" id="1.10.10.410">
    <property type="match status" value="1"/>
</dbReference>
<protein>
    <recommendedName>
        <fullName evidence="5">Asn/Gln amidotransferase domain-containing protein</fullName>
    </recommendedName>
</protein>
<organism evidence="6 7">
    <name type="scientific">Terrabacter ginsenosidimutans</name>
    <dbReference type="NCBI Taxonomy" id="490575"/>
    <lineage>
        <taxon>Bacteria</taxon>
        <taxon>Bacillati</taxon>
        <taxon>Actinomycetota</taxon>
        <taxon>Actinomycetes</taxon>
        <taxon>Micrococcales</taxon>
        <taxon>Intrasporangiaceae</taxon>
        <taxon>Terrabacter</taxon>
    </lineage>
</organism>
<accession>A0ABP7D1T3</accession>
<feature type="domain" description="Asn/Gln amidotransferase" evidence="5">
    <location>
        <begin position="10"/>
        <end position="40"/>
    </location>
</feature>
<evidence type="ECO:0000259" key="5">
    <source>
        <dbReference type="Pfam" id="PF02637"/>
    </source>
</evidence>
<dbReference type="Pfam" id="PF02637">
    <property type="entry name" value="GatB_Yqey"/>
    <property type="match status" value="1"/>
</dbReference>
<gene>
    <name evidence="6" type="ORF">GCM10022399_14940</name>
</gene>
<evidence type="ECO:0000256" key="1">
    <source>
        <dbReference type="ARBA" id="ARBA00022598"/>
    </source>
</evidence>
<evidence type="ECO:0000313" key="6">
    <source>
        <dbReference type="EMBL" id="GAA3699510.1"/>
    </source>
</evidence>
<dbReference type="EMBL" id="BAABDC010000002">
    <property type="protein sequence ID" value="GAA3699510.1"/>
    <property type="molecule type" value="Genomic_DNA"/>
</dbReference>
<evidence type="ECO:0000256" key="4">
    <source>
        <dbReference type="ARBA" id="ARBA00022917"/>
    </source>
</evidence>
<reference evidence="7" key="1">
    <citation type="journal article" date="2019" name="Int. J. Syst. Evol. Microbiol.">
        <title>The Global Catalogue of Microorganisms (GCM) 10K type strain sequencing project: providing services to taxonomists for standard genome sequencing and annotation.</title>
        <authorList>
            <consortium name="The Broad Institute Genomics Platform"/>
            <consortium name="The Broad Institute Genome Sequencing Center for Infectious Disease"/>
            <person name="Wu L."/>
            <person name="Ma J."/>
        </authorList>
    </citation>
    <scope>NUCLEOTIDE SEQUENCE [LARGE SCALE GENOMIC DNA]</scope>
    <source>
        <strain evidence="7">JCM 17125</strain>
    </source>
</reference>
<dbReference type="InterPro" id="IPR023168">
    <property type="entry name" value="GatB_Yqey_C_2"/>
</dbReference>
<dbReference type="Proteomes" id="UP001501468">
    <property type="component" value="Unassembled WGS sequence"/>
</dbReference>